<dbReference type="InterPro" id="IPR034144">
    <property type="entry name" value="TOPRIM_TopoIII"/>
</dbReference>
<dbReference type="Gene3D" id="3.40.50.140">
    <property type="match status" value="1"/>
</dbReference>
<dbReference type="Pfam" id="PF13342">
    <property type="entry name" value="Toprim_Crpt"/>
    <property type="match status" value="1"/>
</dbReference>
<dbReference type="RefSeq" id="WP_273377378.1">
    <property type="nucleotide sequence ID" value="NZ_JACSIR010000011.1"/>
</dbReference>
<evidence type="ECO:0000313" key="16">
    <source>
        <dbReference type="EMBL" id="MBY6274622.1"/>
    </source>
</evidence>
<proteinExistence type="inferred from homology"/>
<dbReference type="GO" id="GO:0043597">
    <property type="term" value="C:cytoplasmic replication fork"/>
    <property type="evidence" value="ECO:0007669"/>
    <property type="project" value="TreeGrafter"/>
</dbReference>
<evidence type="ECO:0000256" key="13">
    <source>
        <dbReference type="SAM" id="MobiDB-lite"/>
    </source>
</evidence>
<dbReference type="InterPro" id="IPR013826">
    <property type="entry name" value="Topo_IA_cen_sub3"/>
</dbReference>
<dbReference type="PRINTS" id="PR00417">
    <property type="entry name" value="PRTPISMRASEI"/>
</dbReference>
<dbReference type="InterPro" id="IPR006171">
    <property type="entry name" value="TOPRIM_dom"/>
</dbReference>
<dbReference type="PROSITE" id="PS00396">
    <property type="entry name" value="TOPO_IA_1"/>
    <property type="match status" value="1"/>
</dbReference>
<dbReference type="SMART" id="SM00493">
    <property type="entry name" value="TOPRIM"/>
    <property type="match status" value="1"/>
</dbReference>
<dbReference type="SMART" id="SM00436">
    <property type="entry name" value="TOP1Bc"/>
    <property type="match status" value="1"/>
</dbReference>
<dbReference type="GO" id="GO:0006310">
    <property type="term" value="P:DNA recombination"/>
    <property type="evidence" value="ECO:0007669"/>
    <property type="project" value="TreeGrafter"/>
</dbReference>
<dbReference type="Pfam" id="PF01751">
    <property type="entry name" value="Toprim"/>
    <property type="match status" value="1"/>
</dbReference>
<feature type="region of interest" description="Disordered" evidence="13">
    <location>
        <begin position="433"/>
        <end position="454"/>
    </location>
</feature>
<keyword evidence="6" id="KW-0799">Topoisomerase</keyword>
<dbReference type="PANTHER" id="PTHR11390:SF21">
    <property type="entry name" value="DNA TOPOISOMERASE 3-ALPHA"/>
    <property type="match status" value="1"/>
</dbReference>
<dbReference type="Gene3D" id="1.10.460.10">
    <property type="entry name" value="Topoisomerase I, domain 2"/>
    <property type="match status" value="1"/>
</dbReference>
<dbReference type="InterPro" id="IPR003601">
    <property type="entry name" value="Topo_IA_2"/>
</dbReference>
<dbReference type="SUPFAM" id="SSF56712">
    <property type="entry name" value="Prokaryotic type I DNA topoisomerase"/>
    <property type="match status" value="1"/>
</dbReference>
<keyword evidence="5" id="KW-0460">Magnesium</keyword>
<evidence type="ECO:0000256" key="6">
    <source>
        <dbReference type="ARBA" id="ARBA00023029"/>
    </source>
</evidence>
<comment type="caution">
    <text evidence="16">The sequence shown here is derived from an EMBL/GenBank/DDBJ whole genome shotgun (WGS) entry which is preliminary data.</text>
</comment>
<evidence type="ECO:0000256" key="2">
    <source>
        <dbReference type="ARBA" id="ARBA00009446"/>
    </source>
</evidence>
<evidence type="ECO:0000256" key="8">
    <source>
        <dbReference type="ARBA" id="ARBA00023235"/>
    </source>
</evidence>
<comment type="similarity">
    <text evidence="2">Belongs to the type IA topoisomerase family.</text>
</comment>
<evidence type="ECO:0000256" key="10">
    <source>
        <dbReference type="ARBA" id="ARBA00031985"/>
    </source>
</evidence>
<dbReference type="GO" id="GO:0046872">
    <property type="term" value="F:metal ion binding"/>
    <property type="evidence" value="ECO:0007669"/>
    <property type="project" value="UniProtKB-KW"/>
</dbReference>
<feature type="domain" description="Toprim" evidence="14">
    <location>
        <begin position="4"/>
        <end position="135"/>
    </location>
</feature>
<evidence type="ECO:0000259" key="15">
    <source>
        <dbReference type="PROSITE" id="PS52039"/>
    </source>
</evidence>
<dbReference type="Gene3D" id="1.10.290.10">
    <property type="entry name" value="Topoisomerase I, domain 4"/>
    <property type="match status" value="1"/>
</dbReference>
<dbReference type="GO" id="GO:0006265">
    <property type="term" value="P:DNA topological change"/>
    <property type="evidence" value="ECO:0007669"/>
    <property type="project" value="InterPro"/>
</dbReference>
<dbReference type="InterPro" id="IPR003602">
    <property type="entry name" value="Topo_IA_DNA-bd_dom"/>
</dbReference>
<evidence type="ECO:0000259" key="14">
    <source>
        <dbReference type="PROSITE" id="PS50880"/>
    </source>
</evidence>
<keyword evidence="8" id="KW-0413">Isomerase</keyword>
<dbReference type="GO" id="GO:0006281">
    <property type="term" value="P:DNA repair"/>
    <property type="evidence" value="ECO:0007669"/>
    <property type="project" value="TreeGrafter"/>
</dbReference>
<dbReference type="EMBL" id="PIUK01000001">
    <property type="protein sequence ID" value="MBY6274622.1"/>
    <property type="molecule type" value="Genomic_DNA"/>
</dbReference>
<evidence type="ECO:0000256" key="3">
    <source>
        <dbReference type="ARBA" id="ARBA00012891"/>
    </source>
</evidence>
<dbReference type="Gene3D" id="2.70.20.10">
    <property type="entry name" value="Topoisomerase I, domain 3"/>
    <property type="match status" value="1"/>
</dbReference>
<feature type="region of interest" description="Disordered" evidence="13">
    <location>
        <begin position="722"/>
        <end position="783"/>
    </location>
</feature>
<evidence type="ECO:0000256" key="1">
    <source>
        <dbReference type="ARBA" id="ARBA00000213"/>
    </source>
</evidence>
<feature type="region of interest" description="Disordered" evidence="13">
    <location>
        <begin position="606"/>
        <end position="646"/>
    </location>
</feature>
<dbReference type="AlphaFoldDB" id="A0A953HXT9"/>
<dbReference type="GO" id="GO:0003677">
    <property type="term" value="F:DNA binding"/>
    <property type="evidence" value="ECO:0007669"/>
    <property type="project" value="UniProtKB-KW"/>
</dbReference>
<feature type="domain" description="Topo IA-type catalytic" evidence="15">
    <location>
        <begin position="152"/>
        <end position="601"/>
    </location>
</feature>
<comment type="catalytic activity">
    <reaction evidence="1">
        <text>ATP-independent breakage of single-stranded DNA, followed by passage and rejoining.</text>
        <dbReference type="EC" id="5.6.2.1"/>
    </reaction>
</comment>
<dbReference type="Pfam" id="PF01131">
    <property type="entry name" value="Topoisom_bac"/>
    <property type="match status" value="1"/>
</dbReference>
<protein>
    <recommendedName>
        <fullName evidence="3">DNA topoisomerase</fullName>
        <ecNumber evidence="3">5.6.2.1</ecNumber>
    </recommendedName>
    <alternativeName>
        <fullName evidence="12">Omega-protein</fullName>
    </alternativeName>
    <alternativeName>
        <fullName evidence="11">Relaxing enzyme</fullName>
    </alternativeName>
    <alternativeName>
        <fullName evidence="9">Swivelase</fullName>
    </alternativeName>
    <alternativeName>
        <fullName evidence="10">Untwisting enzyme</fullName>
    </alternativeName>
</protein>
<evidence type="ECO:0000256" key="7">
    <source>
        <dbReference type="ARBA" id="ARBA00023125"/>
    </source>
</evidence>
<dbReference type="InterPro" id="IPR023405">
    <property type="entry name" value="Topo_IA_core_domain"/>
</dbReference>
<evidence type="ECO:0000256" key="4">
    <source>
        <dbReference type="ARBA" id="ARBA00022723"/>
    </source>
</evidence>
<dbReference type="CDD" id="cd00186">
    <property type="entry name" value="TOP1Ac"/>
    <property type="match status" value="1"/>
</dbReference>
<evidence type="ECO:0000256" key="9">
    <source>
        <dbReference type="ARBA" id="ARBA00030003"/>
    </source>
</evidence>
<dbReference type="InterPro" id="IPR000380">
    <property type="entry name" value="Topo_IA"/>
</dbReference>
<dbReference type="InterPro" id="IPR013825">
    <property type="entry name" value="Topo_IA_cen_sub2"/>
</dbReference>
<evidence type="ECO:0000313" key="17">
    <source>
        <dbReference type="Proteomes" id="UP000732377"/>
    </source>
</evidence>
<gene>
    <name evidence="16" type="ORF">CWE10_00165</name>
</gene>
<evidence type="ECO:0000256" key="12">
    <source>
        <dbReference type="ARBA" id="ARBA00032877"/>
    </source>
</evidence>
<dbReference type="PROSITE" id="PS52039">
    <property type="entry name" value="TOPO_IA_2"/>
    <property type="match status" value="1"/>
</dbReference>
<organism evidence="16 17">
    <name type="scientific">Symbiobacterium thermophilum</name>
    <dbReference type="NCBI Taxonomy" id="2734"/>
    <lineage>
        <taxon>Bacteria</taxon>
        <taxon>Bacillati</taxon>
        <taxon>Bacillota</taxon>
        <taxon>Clostridia</taxon>
        <taxon>Eubacteriales</taxon>
        <taxon>Symbiobacteriaceae</taxon>
        <taxon>Symbiobacterium</taxon>
    </lineage>
</organism>
<feature type="compositionally biased region" description="Basic residues" evidence="13">
    <location>
        <begin position="770"/>
        <end position="783"/>
    </location>
</feature>
<dbReference type="GO" id="GO:0003917">
    <property type="term" value="F:DNA topoisomerase type I (single strand cut, ATP-independent) activity"/>
    <property type="evidence" value="ECO:0007669"/>
    <property type="project" value="UniProtKB-EC"/>
</dbReference>
<dbReference type="InterPro" id="IPR023406">
    <property type="entry name" value="Topo_IA_AS"/>
</dbReference>
<reference evidence="16" key="1">
    <citation type="submission" date="2017-11" db="EMBL/GenBank/DDBJ databases">
        <title>Three new genomes from thermophilic consortium.</title>
        <authorList>
            <person name="Quaggio R."/>
            <person name="Amgarten D."/>
            <person name="Setubal J.C."/>
        </authorList>
    </citation>
    <scope>NUCLEOTIDE SEQUENCE</scope>
    <source>
        <strain evidence="16">ZCTH01-B2</strain>
    </source>
</reference>
<dbReference type="InterPro" id="IPR013824">
    <property type="entry name" value="Topo_IA_cen_sub1"/>
</dbReference>
<sequence length="783" mass="86007">MAGKPLIIAEKPSAAMAIAQALGGFQRRDGYLESAEYLLSWAIGHLVELLPPEAYDPRWKRWTMETLPILPEGFGLHVLPKTRSQFRTLARLGKQAPLLVNACDAGREGELIFRYICAAAGLEKPVMRLWVSALTPAAIRAAFAEMKPQEHYDRLYRSARCRAEGDWLVGINATRAFTVKFGELLSAGRVQTPTLAMVVRREREIESFRPEPYWEVFAAFRTPDGREYTGKWFGPDGDRLSSADAAEAVVRRVRRQAGWVEASDERPVAERPPQLFDLTSLQREANRRYGLTAAATLKAAQALYEAKHITYPRTDSRYLSRALVPQLPALVRALSARSDLAALAAGADLSRVGFGNRRVVDDAKVTDHHAILPTSEVPRSLTGAEAKIYDLIVRRFLAQFYPDARFLEQEVVTCVGELPDRFRSRGRRLVDPGWRQVEPEPARKRRAAEDEEEEGLQLLPPLRMGEPVAVGDVESREKATRPPRRYTEATLLSAMEYAGREITDEALREAMKGHGLGTPATRAAIIERLKEMGYIITERRSLVPTAKGRRLVELAERAGVEVLLSPELTGEWEHRIAGIQSGEYDDARFMQEIRELTARLVERIRATEGAPGRGGAGRSSTAEPGPAKEEPAAGGPPLQDRLPTPCPRCGGPVTRGSRGWTCATAGCGLRIPTFLCGKVIDGGAAEALLSRGRTPLITGFTSPRTGRRFSAFLVLKEDGQVGFEFPPDRRGSRRTRKAPGEGGAPSRGPGEAETSSPNRSDGASAGVSPRRGRPGSRAGARKP</sequence>
<dbReference type="CDD" id="cd03362">
    <property type="entry name" value="TOPRIM_TopoIA_TopoIII"/>
    <property type="match status" value="1"/>
</dbReference>
<dbReference type="SMART" id="SM00437">
    <property type="entry name" value="TOP1Ac"/>
    <property type="match status" value="1"/>
</dbReference>
<dbReference type="InterPro" id="IPR025589">
    <property type="entry name" value="Toprim_C_rpt"/>
</dbReference>
<keyword evidence="7" id="KW-0238">DNA-binding</keyword>
<dbReference type="PANTHER" id="PTHR11390">
    <property type="entry name" value="PROKARYOTIC DNA TOPOISOMERASE"/>
    <property type="match status" value="1"/>
</dbReference>
<dbReference type="InterPro" id="IPR005738">
    <property type="entry name" value="TopoIII"/>
</dbReference>
<dbReference type="PROSITE" id="PS50880">
    <property type="entry name" value="TOPRIM"/>
    <property type="match status" value="1"/>
</dbReference>
<dbReference type="NCBIfam" id="TIGR01056">
    <property type="entry name" value="topB"/>
    <property type="match status" value="1"/>
</dbReference>
<evidence type="ECO:0000256" key="11">
    <source>
        <dbReference type="ARBA" id="ARBA00032235"/>
    </source>
</evidence>
<name>A0A953HXT9_SYMTR</name>
<evidence type="ECO:0000256" key="5">
    <source>
        <dbReference type="ARBA" id="ARBA00022842"/>
    </source>
</evidence>
<keyword evidence="4" id="KW-0479">Metal-binding</keyword>
<dbReference type="NCBIfam" id="NF005829">
    <property type="entry name" value="PRK07726.1"/>
    <property type="match status" value="1"/>
</dbReference>
<dbReference type="EC" id="5.6.2.1" evidence="3"/>
<accession>A0A953HXT9</accession>
<dbReference type="InterPro" id="IPR013497">
    <property type="entry name" value="Topo_IA_cen"/>
</dbReference>
<dbReference type="Proteomes" id="UP000732377">
    <property type="component" value="Unassembled WGS sequence"/>
</dbReference>